<protein>
    <recommendedName>
        <fullName evidence="7">Orotidine 5'-phosphate decarboxylase</fullName>
        <ecNumber evidence="7">4.1.1.23</ecNumber>
    </recommendedName>
    <alternativeName>
        <fullName evidence="7">OMP decarboxylase</fullName>
        <shortName evidence="7">OMPDCase</shortName>
        <shortName evidence="7">OMPdecase</shortName>
    </alternativeName>
</protein>
<keyword evidence="10" id="KW-1185">Reference proteome</keyword>
<evidence type="ECO:0000256" key="4">
    <source>
        <dbReference type="ARBA" id="ARBA00022975"/>
    </source>
</evidence>
<dbReference type="Gene3D" id="3.20.20.70">
    <property type="entry name" value="Aldolase class I"/>
    <property type="match status" value="1"/>
</dbReference>
<comment type="catalytic activity">
    <reaction evidence="6 7">
        <text>orotidine 5'-phosphate + H(+) = UMP + CO2</text>
        <dbReference type="Rhea" id="RHEA:11596"/>
        <dbReference type="ChEBI" id="CHEBI:15378"/>
        <dbReference type="ChEBI" id="CHEBI:16526"/>
        <dbReference type="ChEBI" id="CHEBI:57538"/>
        <dbReference type="ChEBI" id="CHEBI:57865"/>
        <dbReference type="EC" id="4.1.1.23"/>
    </reaction>
</comment>
<sequence length="286" mass="31669">MIIDRLYEAVESKGHVCVGLDTDLSYIPEFLLKKHTNISDVIFEFNKTIVDSTADYASCFKVQIAYYEAYGLEGLLAYKKTLDYLREKKEIIIADIKRGDISKTAEMYAKGHFEGDFESDFITLSPYMGLDSIEPYLDYVKNKEKGLFVLVRTSNEGAKDIQFIDTAEGEKIYTTVGKKIQTLGENYLGKCGYSSIGGVVGCTHADEGREMRKTHDKTFFLIPGYGAQGGGADDVAPLLRDGNGGVVNSSRGILLAYKKADGKPEEFGAYAREEAKKMKEAIGNVI</sequence>
<dbReference type="CDD" id="cd04725">
    <property type="entry name" value="OMP_decarboxylase_like"/>
    <property type="match status" value="1"/>
</dbReference>
<dbReference type="PANTHER" id="PTHR43375:SF1">
    <property type="entry name" value="OROTIDINE 5'-PHOSPHATE DECARBOXYLASE"/>
    <property type="match status" value="1"/>
</dbReference>
<dbReference type="InterPro" id="IPR001754">
    <property type="entry name" value="OMPdeCOase_dom"/>
</dbReference>
<organism evidence="9 10">
    <name type="scientific">Andreesenia angusta</name>
    <dbReference type="NCBI Taxonomy" id="39480"/>
    <lineage>
        <taxon>Bacteria</taxon>
        <taxon>Bacillati</taxon>
        <taxon>Bacillota</taxon>
        <taxon>Tissierellia</taxon>
        <taxon>Tissierellales</taxon>
        <taxon>Gottschalkiaceae</taxon>
        <taxon>Andreesenia</taxon>
    </lineage>
</organism>
<feature type="domain" description="Orotidine 5'-phosphate decarboxylase" evidence="8">
    <location>
        <begin position="15"/>
        <end position="266"/>
    </location>
</feature>
<accession>A0A1S1V9A8</accession>
<reference evidence="9 10" key="1">
    <citation type="submission" date="2016-09" db="EMBL/GenBank/DDBJ databases">
        <title>Genome sequence of Eubacterium angustum.</title>
        <authorList>
            <person name="Poehlein A."/>
            <person name="Daniel R."/>
        </authorList>
    </citation>
    <scope>NUCLEOTIDE SEQUENCE [LARGE SCALE GENOMIC DNA]</scope>
    <source>
        <strain evidence="9 10">DSM 1989</strain>
    </source>
</reference>
<dbReference type="InterPro" id="IPR011060">
    <property type="entry name" value="RibuloseP-bd_barrel"/>
</dbReference>
<dbReference type="EMBL" id="MKIE01000001">
    <property type="protein sequence ID" value="OHW63186.1"/>
    <property type="molecule type" value="Genomic_DNA"/>
</dbReference>
<evidence type="ECO:0000256" key="5">
    <source>
        <dbReference type="ARBA" id="ARBA00023239"/>
    </source>
</evidence>
<keyword evidence="5 7" id="KW-0456">Lyase</keyword>
<dbReference type="GO" id="GO:0004590">
    <property type="term" value="F:orotidine-5'-phosphate decarboxylase activity"/>
    <property type="evidence" value="ECO:0007669"/>
    <property type="project" value="UniProtKB-UniRule"/>
</dbReference>
<comment type="caution">
    <text evidence="9">The sequence shown here is derived from an EMBL/GenBank/DDBJ whole genome shotgun (WGS) entry which is preliminary data.</text>
</comment>
<dbReference type="NCBIfam" id="TIGR02127">
    <property type="entry name" value="pyrF_sub2"/>
    <property type="match status" value="1"/>
</dbReference>
<gene>
    <name evidence="7 9" type="primary">pyrF</name>
    <name evidence="9" type="ORF">EUAN_00500</name>
</gene>
<keyword evidence="4 7" id="KW-0665">Pyrimidine biosynthesis</keyword>
<dbReference type="GO" id="GO:0044205">
    <property type="term" value="P:'de novo' UMP biosynthetic process"/>
    <property type="evidence" value="ECO:0007669"/>
    <property type="project" value="UniProtKB-UniRule"/>
</dbReference>
<dbReference type="HAMAP" id="MF_01215">
    <property type="entry name" value="OMPdecase_type2"/>
    <property type="match status" value="1"/>
</dbReference>
<dbReference type="AlphaFoldDB" id="A0A1S1V9A8"/>
<keyword evidence="3 7" id="KW-0210">Decarboxylase</keyword>
<dbReference type="SMART" id="SM00934">
    <property type="entry name" value="OMPdecase"/>
    <property type="match status" value="1"/>
</dbReference>
<dbReference type="InterPro" id="IPR013785">
    <property type="entry name" value="Aldolase_TIM"/>
</dbReference>
<proteinExistence type="inferred from homology"/>
<evidence type="ECO:0000256" key="3">
    <source>
        <dbReference type="ARBA" id="ARBA00022793"/>
    </source>
</evidence>
<dbReference type="Proteomes" id="UP000180254">
    <property type="component" value="Unassembled WGS sequence"/>
</dbReference>
<dbReference type="STRING" id="39480.EUAN_00500"/>
<dbReference type="RefSeq" id="WP_071060495.1">
    <property type="nucleotide sequence ID" value="NZ_MKIE01000001.1"/>
</dbReference>
<evidence type="ECO:0000256" key="1">
    <source>
        <dbReference type="ARBA" id="ARBA00004861"/>
    </source>
</evidence>
<evidence type="ECO:0000256" key="2">
    <source>
        <dbReference type="ARBA" id="ARBA00008847"/>
    </source>
</evidence>
<dbReference type="UniPathway" id="UPA00070">
    <property type="reaction ID" value="UER00120"/>
</dbReference>
<dbReference type="GO" id="GO:0006207">
    <property type="term" value="P:'de novo' pyrimidine nucleobase biosynthetic process"/>
    <property type="evidence" value="ECO:0007669"/>
    <property type="project" value="InterPro"/>
</dbReference>
<evidence type="ECO:0000256" key="7">
    <source>
        <dbReference type="HAMAP-Rule" id="MF_01215"/>
    </source>
</evidence>
<comment type="similarity">
    <text evidence="2 7">Belongs to the OMP decarboxylase family. Type 2 subfamily.</text>
</comment>
<evidence type="ECO:0000313" key="10">
    <source>
        <dbReference type="Proteomes" id="UP000180254"/>
    </source>
</evidence>
<dbReference type="SUPFAM" id="SSF51366">
    <property type="entry name" value="Ribulose-phoshate binding barrel"/>
    <property type="match status" value="1"/>
</dbReference>
<dbReference type="OrthoDB" id="9808470at2"/>
<dbReference type="InterPro" id="IPR011995">
    <property type="entry name" value="OMPdecase_type-2"/>
</dbReference>
<evidence type="ECO:0000313" key="9">
    <source>
        <dbReference type="EMBL" id="OHW63186.1"/>
    </source>
</evidence>
<comment type="pathway">
    <text evidence="1 7">Pyrimidine metabolism; UMP biosynthesis via de novo pathway; UMP from orotate: step 2/2.</text>
</comment>
<evidence type="ECO:0000256" key="6">
    <source>
        <dbReference type="ARBA" id="ARBA00049157"/>
    </source>
</evidence>
<dbReference type="PANTHER" id="PTHR43375">
    <property type="entry name" value="OROTIDINE 5'-PHOSPHATE DECARBOXYLASE"/>
    <property type="match status" value="1"/>
</dbReference>
<feature type="active site" description="Proton donor" evidence="7">
    <location>
        <position position="97"/>
    </location>
</feature>
<dbReference type="FunFam" id="3.20.20.70:FF:000246">
    <property type="entry name" value="Orotidine 5'-phosphate decarboxylase"/>
    <property type="match status" value="1"/>
</dbReference>
<dbReference type="Pfam" id="PF00215">
    <property type="entry name" value="OMPdecase"/>
    <property type="match status" value="1"/>
</dbReference>
<name>A0A1S1V9A8_9FIRM</name>
<evidence type="ECO:0000259" key="8">
    <source>
        <dbReference type="SMART" id="SM00934"/>
    </source>
</evidence>
<dbReference type="EC" id="4.1.1.23" evidence="7"/>